<organism evidence="2 3">
    <name type="scientific">Flavobacterium shii</name>
    <dbReference type="NCBI Taxonomy" id="2987687"/>
    <lineage>
        <taxon>Bacteria</taxon>
        <taxon>Pseudomonadati</taxon>
        <taxon>Bacteroidota</taxon>
        <taxon>Flavobacteriia</taxon>
        <taxon>Flavobacteriales</taxon>
        <taxon>Flavobacteriaceae</taxon>
        <taxon>Flavobacterium</taxon>
    </lineage>
</organism>
<gene>
    <name evidence="2" type="ORF">OIU83_05790</name>
</gene>
<sequence length="245" mass="27773">MEIIGTPKMKVEVWSDIMCPFCYIGKRNYETALGKFADNKDIEIVWKSFQLDPNIPEHFDKKENVYEYLANRKGISYEDSVRMHQGVVQTAKNAGLEYNFDNAVVANSFNAHRMIQLAKIKGLGDQAEERLFLAYFTEGKNFGDPKVLEELGKDIGLTPEDVKQSLTDNQYADKVKSDIQEAQEIGINGVPFFVFNRKYAVNGAQSPDTFLQTLEKSFGEWRKDNPATKLEIIDGQSCTPDGNCM</sequence>
<dbReference type="RefSeq" id="WP_264205326.1">
    <property type="nucleotide sequence ID" value="NZ_JAOZEW010000004.1"/>
</dbReference>
<proteinExistence type="predicted"/>
<dbReference type="EMBL" id="JAOZEW010000004">
    <property type="protein sequence ID" value="MCV9927152.1"/>
    <property type="molecule type" value="Genomic_DNA"/>
</dbReference>
<name>A0A9X2ZEN7_9FLAO</name>
<dbReference type="InterPro" id="IPR001853">
    <property type="entry name" value="DSBA-like_thioredoxin_dom"/>
</dbReference>
<dbReference type="Pfam" id="PF01323">
    <property type="entry name" value="DSBA"/>
    <property type="match status" value="1"/>
</dbReference>
<dbReference type="PANTHER" id="PTHR13887:SF41">
    <property type="entry name" value="THIOREDOXIN SUPERFAMILY PROTEIN"/>
    <property type="match status" value="1"/>
</dbReference>
<evidence type="ECO:0000313" key="2">
    <source>
        <dbReference type="EMBL" id="MCV9927152.1"/>
    </source>
</evidence>
<evidence type="ECO:0000313" key="3">
    <source>
        <dbReference type="Proteomes" id="UP001151079"/>
    </source>
</evidence>
<keyword evidence="3" id="KW-1185">Reference proteome</keyword>
<dbReference type="AlphaFoldDB" id="A0A9X2ZEN7"/>
<comment type="caution">
    <text evidence="2">The sequence shown here is derived from an EMBL/GenBank/DDBJ whole genome shotgun (WGS) entry which is preliminary data.</text>
</comment>
<dbReference type="Proteomes" id="UP001151079">
    <property type="component" value="Unassembled WGS sequence"/>
</dbReference>
<dbReference type="InterPro" id="IPR036249">
    <property type="entry name" value="Thioredoxin-like_sf"/>
</dbReference>
<dbReference type="PANTHER" id="PTHR13887">
    <property type="entry name" value="GLUTATHIONE S-TRANSFERASE KAPPA"/>
    <property type="match status" value="1"/>
</dbReference>
<dbReference type="GO" id="GO:0016491">
    <property type="term" value="F:oxidoreductase activity"/>
    <property type="evidence" value="ECO:0007669"/>
    <property type="project" value="InterPro"/>
</dbReference>
<accession>A0A9X2ZEN7</accession>
<protein>
    <submittedName>
        <fullName evidence="2">DsbA family oxidoreductase</fullName>
    </submittedName>
</protein>
<dbReference type="Gene3D" id="3.40.30.10">
    <property type="entry name" value="Glutaredoxin"/>
    <property type="match status" value="1"/>
</dbReference>
<dbReference type="SUPFAM" id="SSF52833">
    <property type="entry name" value="Thioredoxin-like"/>
    <property type="match status" value="1"/>
</dbReference>
<evidence type="ECO:0000259" key="1">
    <source>
        <dbReference type="Pfam" id="PF01323"/>
    </source>
</evidence>
<reference evidence="2" key="1">
    <citation type="submission" date="2022-10" db="EMBL/GenBank/DDBJ databases">
        <title>Two novel species of Flavobacterium.</title>
        <authorList>
            <person name="Liu Q."/>
            <person name="Xin Y.-H."/>
        </authorList>
    </citation>
    <scope>NUCLEOTIDE SEQUENCE</scope>
    <source>
        <strain evidence="2">LS1R49</strain>
    </source>
</reference>
<dbReference type="CDD" id="cd03024">
    <property type="entry name" value="DsbA_FrnE"/>
    <property type="match status" value="1"/>
</dbReference>
<feature type="domain" description="DSBA-like thioredoxin" evidence="1">
    <location>
        <begin position="11"/>
        <end position="214"/>
    </location>
</feature>